<accession>A0ABV6MRF9</accession>
<keyword evidence="6" id="KW-0411">Iron-sulfur</keyword>
<keyword evidence="4" id="KW-0249">Electron transport</keyword>
<dbReference type="EMBL" id="JBHLUD010000004">
    <property type="protein sequence ID" value="MFC0542883.1"/>
    <property type="molecule type" value="Genomic_DNA"/>
</dbReference>
<evidence type="ECO:0000313" key="8">
    <source>
        <dbReference type="EMBL" id="MFC0542883.1"/>
    </source>
</evidence>
<sequence length="79" mass="8486">MVMRVAANRETCVVSSLCVYRAPTVFAQDDDLGQVVVLDEEPGDELHAAVRRAARGCPTKSIKVTEPDGSTVASAFDFD</sequence>
<evidence type="ECO:0000256" key="1">
    <source>
        <dbReference type="ARBA" id="ARBA00001927"/>
    </source>
</evidence>
<evidence type="ECO:0000256" key="4">
    <source>
        <dbReference type="ARBA" id="ARBA00022982"/>
    </source>
</evidence>
<evidence type="ECO:0000313" key="9">
    <source>
        <dbReference type="Proteomes" id="UP001589810"/>
    </source>
</evidence>
<dbReference type="InterPro" id="IPR051269">
    <property type="entry name" value="Fe-S_cluster_ET"/>
</dbReference>
<gene>
    <name evidence="8" type="ORF">ACFFH7_15400</name>
</gene>
<comment type="cofactor">
    <cofactor evidence="1">
        <name>[3Fe-4S] cluster</name>
        <dbReference type="ChEBI" id="CHEBI:21137"/>
    </cofactor>
</comment>
<evidence type="ECO:0000256" key="6">
    <source>
        <dbReference type="ARBA" id="ARBA00023014"/>
    </source>
</evidence>
<proteinExistence type="predicted"/>
<dbReference type="Proteomes" id="UP001589810">
    <property type="component" value="Unassembled WGS sequence"/>
</dbReference>
<dbReference type="PANTHER" id="PTHR36923:SF3">
    <property type="entry name" value="FERREDOXIN"/>
    <property type="match status" value="1"/>
</dbReference>
<evidence type="ECO:0000256" key="3">
    <source>
        <dbReference type="ARBA" id="ARBA00022723"/>
    </source>
</evidence>
<comment type="caution">
    <text evidence="8">The sequence shown here is derived from an EMBL/GenBank/DDBJ whole genome shotgun (WGS) entry which is preliminary data.</text>
</comment>
<evidence type="ECO:0000256" key="5">
    <source>
        <dbReference type="ARBA" id="ARBA00023004"/>
    </source>
</evidence>
<keyword evidence="5" id="KW-0408">Iron</keyword>
<organism evidence="8 9">
    <name type="scientific">Kutzneria chonburiensis</name>
    <dbReference type="NCBI Taxonomy" id="1483604"/>
    <lineage>
        <taxon>Bacteria</taxon>
        <taxon>Bacillati</taxon>
        <taxon>Actinomycetota</taxon>
        <taxon>Actinomycetes</taxon>
        <taxon>Pseudonocardiales</taxon>
        <taxon>Pseudonocardiaceae</taxon>
        <taxon>Kutzneria</taxon>
    </lineage>
</organism>
<evidence type="ECO:0000256" key="2">
    <source>
        <dbReference type="ARBA" id="ARBA00022448"/>
    </source>
</evidence>
<keyword evidence="7" id="KW-0003">3Fe-4S</keyword>
<name>A0ABV6MRF9_9PSEU</name>
<dbReference type="PANTHER" id="PTHR36923">
    <property type="entry name" value="FERREDOXIN"/>
    <property type="match status" value="1"/>
</dbReference>
<dbReference type="RefSeq" id="WP_273941292.1">
    <property type="nucleotide sequence ID" value="NZ_CP097263.1"/>
</dbReference>
<dbReference type="Gene3D" id="3.30.70.20">
    <property type="match status" value="1"/>
</dbReference>
<keyword evidence="3" id="KW-0479">Metal-binding</keyword>
<evidence type="ECO:0000256" key="7">
    <source>
        <dbReference type="ARBA" id="ARBA00023291"/>
    </source>
</evidence>
<keyword evidence="2" id="KW-0813">Transport</keyword>
<dbReference type="SUPFAM" id="SSF54862">
    <property type="entry name" value="4Fe-4S ferredoxins"/>
    <property type="match status" value="1"/>
</dbReference>
<reference evidence="8 9" key="1">
    <citation type="submission" date="2024-09" db="EMBL/GenBank/DDBJ databases">
        <authorList>
            <person name="Sun Q."/>
            <person name="Mori K."/>
        </authorList>
    </citation>
    <scope>NUCLEOTIDE SEQUENCE [LARGE SCALE GENOMIC DNA]</scope>
    <source>
        <strain evidence="8 9">TBRC 1432</strain>
    </source>
</reference>
<protein>
    <submittedName>
        <fullName evidence="8">Ferredoxin</fullName>
    </submittedName>
</protein>
<dbReference type="Pfam" id="PF13370">
    <property type="entry name" value="Fer4_13"/>
    <property type="match status" value="1"/>
</dbReference>
<keyword evidence="9" id="KW-1185">Reference proteome</keyword>